<evidence type="ECO:0000256" key="5">
    <source>
        <dbReference type="ARBA" id="ARBA00022692"/>
    </source>
</evidence>
<dbReference type="PATRIC" id="fig|1317118.6.peg.1454"/>
<name>W4HMW9_9RHOB</name>
<dbReference type="EMBL" id="AQQW01000003">
    <property type="protein sequence ID" value="ETW13763.1"/>
    <property type="molecule type" value="Genomic_DNA"/>
</dbReference>
<gene>
    <name evidence="11" type="ORF">ATO8_07031</name>
</gene>
<evidence type="ECO:0000313" key="12">
    <source>
        <dbReference type="Proteomes" id="UP000019063"/>
    </source>
</evidence>
<comment type="caution">
    <text evidence="11">The sequence shown here is derived from an EMBL/GenBank/DDBJ whole genome shotgun (WGS) entry which is preliminary data.</text>
</comment>
<keyword evidence="3" id="KW-1003">Cell membrane</keyword>
<dbReference type="eggNOG" id="COG4665">
    <property type="taxonomic scope" value="Bacteria"/>
</dbReference>
<keyword evidence="5 9" id="KW-0812">Transmembrane</keyword>
<reference evidence="11 12" key="1">
    <citation type="journal article" date="2014" name="Antonie Van Leeuwenhoek">
        <title>Roseivivax atlanticus sp. nov., isolated from surface seawater of the Atlantic Ocean.</title>
        <authorList>
            <person name="Li G."/>
            <person name="Lai Q."/>
            <person name="Liu X."/>
            <person name="Sun F."/>
            <person name="Shao Z."/>
        </authorList>
    </citation>
    <scope>NUCLEOTIDE SEQUENCE [LARGE SCALE GENOMIC DNA]</scope>
    <source>
        <strain evidence="11 12">22II-s10s</strain>
    </source>
</reference>
<dbReference type="PANTHER" id="PTHR35011:SF2">
    <property type="entry name" value="2,3-DIKETO-L-GULONATE TRAP TRANSPORTER SMALL PERMEASE PROTEIN YIAM"/>
    <property type="match status" value="1"/>
</dbReference>
<dbReference type="InterPro" id="IPR055348">
    <property type="entry name" value="DctQ"/>
</dbReference>
<proteinExistence type="inferred from homology"/>
<evidence type="ECO:0000256" key="3">
    <source>
        <dbReference type="ARBA" id="ARBA00022475"/>
    </source>
</evidence>
<dbReference type="STRING" id="1379903.ATO8_07031"/>
<evidence type="ECO:0000256" key="9">
    <source>
        <dbReference type="RuleBase" id="RU369079"/>
    </source>
</evidence>
<evidence type="ECO:0000256" key="8">
    <source>
        <dbReference type="ARBA" id="ARBA00038436"/>
    </source>
</evidence>
<dbReference type="GO" id="GO:0015740">
    <property type="term" value="P:C4-dicarboxylate transport"/>
    <property type="evidence" value="ECO:0007669"/>
    <property type="project" value="TreeGrafter"/>
</dbReference>
<dbReference type="Proteomes" id="UP000019063">
    <property type="component" value="Unassembled WGS sequence"/>
</dbReference>
<keyword evidence="4 9" id="KW-0997">Cell inner membrane</keyword>
<feature type="transmembrane region" description="Helical" evidence="9">
    <location>
        <begin position="139"/>
        <end position="158"/>
    </location>
</feature>
<feature type="transmembrane region" description="Helical" evidence="9">
    <location>
        <begin position="58"/>
        <end position="75"/>
    </location>
</feature>
<comment type="subcellular location">
    <subcellularLocation>
        <location evidence="1 9">Cell inner membrane</location>
        <topology evidence="1 9">Multi-pass membrane protein</topology>
    </subcellularLocation>
</comment>
<dbReference type="PANTHER" id="PTHR35011">
    <property type="entry name" value="2,3-DIKETO-L-GULONATE TRAP TRANSPORTER SMALL PERMEASE PROTEIN YIAM"/>
    <property type="match status" value="1"/>
</dbReference>
<protein>
    <recommendedName>
        <fullName evidence="9">TRAP transporter small permease protein</fullName>
    </recommendedName>
</protein>
<dbReference type="InterPro" id="IPR007387">
    <property type="entry name" value="TRAP_DctQ"/>
</dbReference>
<dbReference type="Pfam" id="PF04290">
    <property type="entry name" value="DctQ"/>
    <property type="match status" value="1"/>
</dbReference>
<accession>W4HMW9</accession>
<keyword evidence="6 9" id="KW-1133">Transmembrane helix</keyword>
<feature type="domain" description="Tripartite ATP-independent periplasmic transporters DctQ component" evidence="10">
    <location>
        <begin position="34"/>
        <end position="165"/>
    </location>
</feature>
<evidence type="ECO:0000313" key="11">
    <source>
        <dbReference type="EMBL" id="ETW13763.1"/>
    </source>
</evidence>
<comment type="subunit">
    <text evidence="9">The complex comprises the extracytoplasmic solute receptor protein and the two transmembrane proteins.</text>
</comment>
<dbReference type="GO" id="GO:0005886">
    <property type="term" value="C:plasma membrane"/>
    <property type="evidence" value="ECO:0007669"/>
    <property type="project" value="UniProtKB-SubCell"/>
</dbReference>
<keyword evidence="12" id="KW-1185">Reference proteome</keyword>
<evidence type="ECO:0000259" key="10">
    <source>
        <dbReference type="Pfam" id="PF04290"/>
    </source>
</evidence>
<dbReference type="GO" id="GO:0022857">
    <property type="term" value="F:transmembrane transporter activity"/>
    <property type="evidence" value="ECO:0007669"/>
    <property type="project" value="UniProtKB-UniRule"/>
</dbReference>
<comment type="similarity">
    <text evidence="8 9">Belongs to the TRAP transporter small permease family.</text>
</comment>
<organism evidence="11 12">
    <name type="scientific">Roseivivax marinus</name>
    <dbReference type="NCBI Taxonomy" id="1379903"/>
    <lineage>
        <taxon>Bacteria</taxon>
        <taxon>Pseudomonadati</taxon>
        <taxon>Pseudomonadota</taxon>
        <taxon>Alphaproteobacteria</taxon>
        <taxon>Rhodobacterales</taxon>
        <taxon>Roseobacteraceae</taxon>
        <taxon>Roseivivax</taxon>
    </lineage>
</organism>
<keyword evidence="2 9" id="KW-0813">Transport</keyword>
<evidence type="ECO:0000256" key="7">
    <source>
        <dbReference type="ARBA" id="ARBA00023136"/>
    </source>
</evidence>
<evidence type="ECO:0000256" key="6">
    <source>
        <dbReference type="ARBA" id="ARBA00022989"/>
    </source>
</evidence>
<dbReference type="AlphaFoldDB" id="W4HMW9"/>
<evidence type="ECO:0000256" key="2">
    <source>
        <dbReference type="ARBA" id="ARBA00022448"/>
    </source>
</evidence>
<comment type="function">
    <text evidence="9">Part of the tripartite ATP-independent periplasmic (TRAP) transport system.</text>
</comment>
<feature type="transmembrane region" description="Helical" evidence="9">
    <location>
        <begin position="95"/>
        <end position="115"/>
    </location>
</feature>
<evidence type="ECO:0000256" key="1">
    <source>
        <dbReference type="ARBA" id="ARBA00004429"/>
    </source>
</evidence>
<feature type="transmembrane region" description="Helical" evidence="9">
    <location>
        <begin position="23"/>
        <end position="46"/>
    </location>
</feature>
<keyword evidence="7 9" id="KW-0472">Membrane</keyword>
<dbReference type="RefSeq" id="WP_043843188.1">
    <property type="nucleotide sequence ID" value="NZ_AQQW01000003.1"/>
</dbReference>
<evidence type="ECO:0000256" key="4">
    <source>
        <dbReference type="ARBA" id="ARBA00022519"/>
    </source>
</evidence>
<sequence>MAHDTGSGAASGGPLFTWLARTVAVIGGATLAGLVLLVCAEVFMRAVLNDSLDVVEELAGYGVVLLTFFGASLALRRDALFRVEFLANALPRKVLRTLTALFVCASIVACAILAWKCFGTVQSSFSRGKFAPTVLETPLWIPQLILPIGFALLVVFLVEKLLILARGPKETS</sequence>